<sequence length="165" mass="18460">MQLYSMDRRKTTRVKRTMQVAVPNNPAAPDMPVDSATEGGDEHLHVPYPHLFAIGDTADAFGAMNSGRSSYFQAEVATSNILKLINHSERLRTHGNAGDQADSSNDDFEQFTPGPPMIKTTLSLTKQLYEVDGEVGMKMDGTPDLEVHRMWQFYGVETDEDKMYE</sequence>
<proteinExistence type="predicted"/>
<dbReference type="OMA" id="DIKAGHN"/>
<dbReference type="EMBL" id="KB467920">
    <property type="protein sequence ID" value="PCH37344.1"/>
    <property type="molecule type" value="Genomic_DNA"/>
</dbReference>
<keyword evidence="3" id="KW-1185">Reference proteome</keyword>
<evidence type="ECO:0000313" key="2">
    <source>
        <dbReference type="EMBL" id="PCH37344.1"/>
    </source>
</evidence>
<name>A0A2H3JL18_WOLCO</name>
<evidence type="ECO:0000256" key="1">
    <source>
        <dbReference type="SAM" id="MobiDB-lite"/>
    </source>
</evidence>
<evidence type="ECO:0000313" key="3">
    <source>
        <dbReference type="Proteomes" id="UP000218811"/>
    </source>
</evidence>
<protein>
    <recommendedName>
        <fullName evidence="4">FAD/NAD(P)-binding domain-containing protein</fullName>
    </recommendedName>
</protein>
<dbReference type="OrthoDB" id="202203at2759"/>
<accession>A0A2H3JL18</accession>
<dbReference type="Proteomes" id="UP000218811">
    <property type="component" value="Unassembled WGS sequence"/>
</dbReference>
<evidence type="ECO:0008006" key="4">
    <source>
        <dbReference type="Google" id="ProtNLM"/>
    </source>
</evidence>
<gene>
    <name evidence="2" type="ORF">WOLCODRAFT_167436</name>
</gene>
<dbReference type="STRING" id="742152.A0A2H3JL18"/>
<feature type="region of interest" description="Disordered" evidence="1">
    <location>
        <begin position="94"/>
        <end position="116"/>
    </location>
</feature>
<reference evidence="2 3" key="1">
    <citation type="journal article" date="2012" name="Science">
        <title>The Paleozoic origin of enzymatic lignin decomposition reconstructed from 31 fungal genomes.</title>
        <authorList>
            <person name="Floudas D."/>
            <person name="Binder M."/>
            <person name="Riley R."/>
            <person name="Barry K."/>
            <person name="Blanchette R.A."/>
            <person name="Henrissat B."/>
            <person name="Martinez A.T."/>
            <person name="Otillar R."/>
            <person name="Spatafora J.W."/>
            <person name="Yadav J.S."/>
            <person name="Aerts A."/>
            <person name="Benoit I."/>
            <person name="Boyd A."/>
            <person name="Carlson A."/>
            <person name="Copeland A."/>
            <person name="Coutinho P.M."/>
            <person name="de Vries R.P."/>
            <person name="Ferreira P."/>
            <person name="Findley K."/>
            <person name="Foster B."/>
            <person name="Gaskell J."/>
            <person name="Glotzer D."/>
            <person name="Gorecki P."/>
            <person name="Heitman J."/>
            <person name="Hesse C."/>
            <person name="Hori C."/>
            <person name="Igarashi K."/>
            <person name="Jurgens J.A."/>
            <person name="Kallen N."/>
            <person name="Kersten P."/>
            <person name="Kohler A."/>
            <person name="Kuees U."/>
            <person name="Kumar T.K.A."/>
            <person name="Kuo A."/>
            <person name="LaButti K."/>
            <person name="Larrondo L.F."/>
            <person name="Lindquist E."/>
            <person name="Ling A."/>
            <person name="Lombard V."/>
            <person name="Lucas S."/>
            <person name="Lundell T."/>
            <person name="Martin R."/>
            <person name="McLaughlin D.J."/>
            <person name="Morgenstern I."/>
            <person name="Morin E."/>
            <person name="Murat C."/>
            <person name="Nagy L.G."/>
            <person name="Nolan M."/>
            <person name="Ohm R.A."/>
            <person name="Patyshakuliyeva A."/>
            <person name="Rokas A."/>
            <person name="Ruiz-Duenas F.J."/>
            <person name="Sabat G."/>
            <person name="Salamov A."/>
            <person name="Samejima M."/>
            <person name="Schmutz J."/>
            <person name="Slot J.C."/>
            <person name="St John F."/>
            <person name="Stenlid J."/>
            <person name="Sun H."/>
            <person name="Sun S."/>
            <person name="Syed K."/>
            <person name="Tsang A."/>
            <person name="Wiebenga A."/>
            <person name="Young D."/>
            <person name="Pisabarro A."/>
            <person name="Eastwood D.C."/>
            <person name="Martin F."/>
            <person name="Cullen D."/>
            <person name="Grigoriev I.V."/>
            <person name="Hibbett D.S."/>
        </authorList>
    </citation>
    <scope>NUCLEOTIDE SEQUENCE [LARGE SCALE GENOMIC DNA]</scope>
    <source>
        <strain evidence="2 3">MD-104</strain>
    </source>
</reference>
<dbReference type="AlphaFoldDB" id="A0A2H3JL18"/>
<organism evidence="2 3">
    <name type="scientific">Wolfiporia cocos (strain MD-104)</name>
    <name type="common">Brown rot fungus</name>
    <dbReference type="NCBI Taxonomy" id="742152"/>
    <lineage>
        <taxon>Eukaryota</taxon>
        <taxon>Fungi</taxon>
        <taxon>Dikarya</taxon>
        <taxon>Basidiomycota</taxon>
        <taxon>Agaricomycotina</taxon>
        <taxon>Agaricomycetes</taxon>
        <taxon>Polyporales</taxon>
        <taxon>Phaeolaceae</taxon>
        <taxon>Wolfiporia</taxon>
    </lineage>
</organism>